<dbReference type="Gene3D" id="3.40.630.10">
    <property type="entry name" value="Zn peptidases"/>
    <property type="match status" value="1"/>
</dbReference>
<name>A0A1H4KR13_9BACT</name>
<dbReference type="Proteomes" id="UP000182409">
    <property type="component" value="Unassembled WGS sequence"/>
</dbReference>
<comment type="subunit">
    <text evidence="3">Homodimer.</text>
</comment>
<sequence>MNLSVNAARLQQEMDTLAGFTQVEQTGREGERAVTRVVFTNDDMQARAWLRVLYEEAGLQVREDAVGNTFARWVGSDPGLPAVGTGSHTDAIPHAGMYDGTLGVLGGLEAIRTLQRVGVKPRRSIELVMFTSEEPTRFGIGCLGSRLMAGTLDPARADALLGKDDLTLRQARENAGFQGDLAQVKLPVSYYSAWAELHIEQGPLLERDGVQIGIVTHIAAPASYRFTIDGLGGHAGALLMPDRRDALCAASEIILAIERAALGTGVIDTVATVGTVKVHPGAVNSVPSRVDLELDVRDTEPGRRDEVMAHIRSAIAEIEARRGVKVSETEINADAPATSSEAIVESIQKACKDLGLTNRRMVSRAYHDSLFIARVAPVAMIFVPCRDGVSHRPDEFATVEAMRDGVSVLAETLLDLAR</sequence>
<dbReference type="InterPro" id="IPR036264">
    <property type="entry name" value="Bact_exopeptidase_dim_dom"/>
</dbReference>
<evidence type="ECO:0000256" key="5">
    <source>
        <dbReference type="ARBA" id="ARBA00022801"/>
    </source>
</evidence>
<dbReference type="RefSeq" id="WP_074652869.1">
    <property type="nucleotide sequence ID" value="NZ_FNSD01000001.1"/>
</dbReference>
<evidence type="ECO:0000256" key="4">
    <source>
        <dbReference type="ARBA" id="ARBA00022723"/>
    </source>
</evidence>
<dbReference type="AlphaFoldDB" id="A0A1H4KR13"/>
<comment type="cofactor">
    <cofactor evidence="7">
        <name>Zn(2+)</name>
        <dbReference type="ChEBI" id="CHEBI:29105"/>
    </cofactor>
    <text evidence="7">Binds 2 Zn(2+) ions per subunit.</text>
</comment>
<dbReference type="OrthoDB" id="9808195at2"/>
<feature type="binding site" evidence="7">
    <location>
        <position position="99"/>
    </location>
    <ligand>
        <name>Zn(2+)</name>
        <dbReference type="ChEBI" id="CHEBI:29105"/>
        <label>1</label>
    </ligand>
</feature>
<dbReference type="EMBL" id="FNSD01000001">
    <property type="protein sequence ID" value="SEB60833.1"/>
    <property type="molecule type" value="Genomic_DNA"/>
</dbReference>
<dbReference type="NCBIfam" id="TIGR01879">
    <property type="entry name" value="hydantase"/>
    <property type="match status" value="1"/>
</dbReference>
<dbReference type="GO" id="GO:0046872">
    <property type="term" value="F:metal ion binding"/>
    <property type="evidence" value="ECO:0007669"/>
    <property type="project" value="UniProtKB-KW"/>
</dbReference>
<dbReference type="InterPro" id="IPR002933">
    <property type="entry name" value="Peptidase_M20"/>
</dbReference>
<dbReference type="GO" id="GO:0016813">
    <property type="term" value="F:hydrolase activity, acting on carbon-nitrogen (but not peptide) bonds, in linear amidines"/>
    <property type="evidence" value="ECO:0007669"/>
    <property type="project" value="InterPro"/>
</dbReference>
<reference evidence="9 10" key="1">
    <citation type="submission" date="2016-10" db="EMBL/GenBank/DDBJ databases">
        <authorList>
            <person name="de Groot N.N."/>
        </authorList>
    </citation>
    <scope>NUCLEOTIDE SEQUENCE [LARGE SCALE GENOMIC DNA]</scope>
    <source>
        <strain evidence="9 10">AB35.6</strain>
    </source>
</reference>
<dbReference type="PIRSF" id="PIRSF001235">
    <property type="entry name" value="Amidase_carbamoylase"/>
    <property type="match status" value="1"/>
</dbReference>
<evidence type="ECO:0000256" key="7">
    <source>
        <dbReference type="PIRSR" id="PIRSR001235-1"/>
    </source>
</evidence>
<evidence type="ECO:0000256" key="1">
    <source>
        <dbReference type="ARBA" id="ARBA00001936"/>
    </source>
</evidence>
<feature type="binding site" evidence="7">
    <location>
        <position position="88"/>
    </location>
    <ligand>
        <name>Zn(2+)</name>
        <dbReference type="ChEBI" id="CHEBI:29105"/>
        <label>1</label>
    </ligand>
</feature>
<gene>
    <name evidence="9" type="ORF">SAMN05443244_1312</name>
</gene>
<evidence type="ECO:0000313" key="9">
    <source>
        <dbReference type="EMBL" id="SEB60833.1"/>
    </source>
</evidence>
<proteinExistence type="inferred from homology"/>
<evidence type="ECO:0000256" key="6">
    <source>
        <dbReference type="ARBA" id="ARBA00023211"/>
    </source>
</evidence>
<evidence type="ECO:0000256" key="2">
    <source>
        <dbReference type="ARBA" id="ARBA00006153"/>
    </source>
</evidence>
<feature type="binding site" evidence="7">
    <location>
        <position position="391"/>
    </location>
    <ligand>
        <name>Zn(2+)</name>
        <dbReference type="ChEBI" id="CHEBI:29105"/>
        <label>2</label>
    </ligand>
</feature>
<keyword evidence="5 9" id="KW-0378">Hydrolase</keyword>
<dbReference type="Pfam" id="PF01546">
    <property type="entry name" value="Peptidase_M20"/>
    <property type="match status" value="1"/>
</dbReference>
<evidence type="ECO:0000313" key="10">
    <source>
        <dbReference type="Proteomes" id="UP000182409"/>
    </source>
</evidence>
<dbReference type="SUPFAM" id="SSF55031">
    <property type="entry name" value="Bacterial exopeptidase dimerisation domain"/>
    <property type="match status" value="1"/>
</dbReference>
<dbReference type="InterPro" id="IPR010158">
    <property type="entry name" value="Amidase_Cbmase"/>
</dbReference>
<evidence type="ECO:0000259" key="8">
    <source>
        <dbReference type="Pfam" id="PF07687"/>
    </source>
</evidence>
<keyword evidence="7" id="KW-0862">Zinc</keyword>
<dbReference type="CDD" id="cd03884">
    <property type="entry name" value="M20_bAS"/>
    <property type="match status" value="1"/>
</dbReference>
<protein>
    <submittedName>
        <fullName evidence="9">N-carbamoyl-L-amino-acid hydrolase</fullName>
    </submittedName>
</protein>
<feature type="binding site" evidence="7">
    <location>
        <position position="198"/>
    </location>
    <ligand>
        <name>Zn(2+)</name>
        <dbReference type="ChEBI" id="CHEBI:29105"/>
        <label>1</label>
    </ligand>
</feature>
<comment type="cofactor">
    <cofactor evidence="1">
        <name>Mn(2+)</name>
        <dbReference type="ChEBI" id="CHEBI:29035"/>
    </cofactor>
</comment>
<dbReference type="SUPFAM" id="SSF53187">
    <property type="entry name" value="Zn-dependent exopeptidases"/>
    <property type="match status" value="1"/>
</dbReference>
<dbReference type="PANTHER" id="PTHR32494">
    <property type="entry name" value="ALLANTOATE DEIMINASE-RELATED"/>
    <property type="match status" value="1"/>
</dbReference>
<evidence type="ECO:0000256" key="3">
    <source>
        <dbReference type="ARBA" id="ARBA00011738"/>
    </source>
</evidence>
<dbReference type="Pfam" id="PF07687">
    <property type="entry name" value="M20_dimer"/>
    <property type="match status" value="1"/>
</dbReference>
<feature type="binding site" evidence="7">
    <location>
        <position position="99"/>
    </location>
    <ligand>
        <name>Zn(2+)</name>
        <dbReference type="ChEBI" id="CHEBI:29105"/>
        <label>2</label>
    </ligand>
</feature>
<feature type="binding site" evidence="7">
    <location>
        <position position="134"/>
    </location>
    <ligand>
        <name>Zn(2+)</name>
        <dbReference type="ChEBI" id="CHEBI:29105"/>
        <label>2</label>
    </ligand>
</feature>
<organism evidence="9 10">
    <name type="scientific">Terriglobus roseus</name>
    <dbReference type="NCBI Taxonomy" id="392734"/>
    <lineage>
        <taxon>Bacteria</taxon>
        <taxon>Pseudomonadati</taxon>
        <taxon>Acidobacteriota</taxon>
        <taxon>Terriglobia</taxon>
        <taxon>Terriglobales</taxon>
        <taxon>Acidobacteriaceae</taxon>
        <taxon>Terriglobus</taxon>
    </lineage>
</organism>
<comment type="similarity">
    <text evidence="2">Belongs to the peptidase M20 family.</text>
</comment>
<dbReference type="PANTHER" id="PTHR32494:SF19">
    <property type="entry name" value="ALLANTOATE DEIMINASE-RELATED"/>
    <property type="match status" value="1"/>
</dbReference>
<feature type="domain" description="Peptidase M20 dimerisation" evidence="8">
    <location>
        <begin position="222"/>
        <end position="318"/>
    </location>
</feature>
<keyword evidence="4 7" id="KW-0479">Metal-binding</keyword>
<keyword evidence="6" id="KW-0464">Manganese</keyword>
<dbReference type="Gene3D" id="3.30.70.360">
    <property type="match status" value="1"/>
</dbReference>
<dbReference type="InterPro" id="IPR011650">
    <property type="entry name" value="Peptidase_M20_dimer"/>
</dbReference>
<accession>A0A1H4KR13</accession>